<organism evidence="2 3">
    <name type="scientific">Thermobacillus xylanilyticus</name>
    <dbReference type="NCBI Taxonomy" id="76633"/>
    <lineage>
        <taxon>Bacteria</taxon>
        <taxon>Bacillati</taxon>
        <taxon>Bacillota</taxon>
        <taxon>Bacilli</taxon>
        <taxon>Bacillales</taxon>
        <taxon>Paenibacillaceae</taxon>
        <taxon>Thermobacillus</taxon>
    </lineage>
</organism>
<evidence type="ECO:0000313" key="3">
    <source>
        <dbReference type="Proteomes" id="UP000681526"/>
    </source>
</evidence>
<dbReference type="EMBL" id="CAJRAY010000043">
    <property type="protein sequence ID" value="CAG5086395.1"/>
    <property type="molecule type" value="Genomic_DNA"/>
</dbReference>
<reference evidence="2 3" key="1">
    <citation type="submission" date="2021-04" db="EMBL/GenBank/DDBJ databases">
        <authorList>
            <person name="Rakotoarivonina H."/>
        </authorList>
    </citation>
    <scope>NUCLEOTIDE SEQUENCE [LARGE SCALE GENOMIC DNA]</scope>
    <source>
        <strain evidence="2 3">XE</strain>
    </source>
</reference>
<name>A0ABN7RZF3_THEXY</name>
<evidence type="ECO:0000313" key="2">
    <source>
        <dbReference type="EMBL" id="CAG5086395.1"/>
    </source>
</evidence>
<feature type="transmembrane region" description="Helical" evidence="1">
    <location>
        <begin position="7"/>
        <end position="28"/>
    </location>
</feature>
<keyword evidence="1" id="KW-1133">Transmembrane helix</keyword>
<comment type="caution">
    <text evidence="2">The sequence shown here is derived from an EMBL/GenBank/DDBJ whole genome shotgun (WGS) entry which is preliminary data.</text>
</comment>
<sequence length="45" mass="4914">MGLVTSCLAWIPFLGWALHVITAILLYVTAFKKENKSLGTPQLPA</sequence>
<proteinExistence type="predicted"/>
<protein>
    <submittedName>
        <fullName evidence="2">Membrane protein</fullName>
    </submittedName>
</protein>
<gene>
    <name evidence="2" type="primary">txxe 1723</name>
    <name evidence="2" type="ORF">TXXE_10020</name>
</gene>
<dbReference type="Proteomes" id="UP000681526">
    <property type="component" value="Unassembled WGS sequence"/>
</dbReference>
<accession>A0ABN7RZF3</accession>
<evidence type="ECO:0000256" key="1">
    <source>
        <dbReference type="SAM" id="Phobius"/>
    </source>
</evidence>
<keyword evidence="1" id="KW-0812">Transmembrane</keyword>
<keyword evidence="1" id="KW-0472">Membrane</keyword>
<keyword evidence="3" id="KW-1185">Reference proteome</keyword>